<name>A0A8H2JRE2_9GAMM</name>
<keyword evidence="3" id="KW-1185">Reference proteome</keyword>
<evidence type="ECO:0000313" key="2">
    <source>
        <dbReference type="EMBL" id="TMM47784.1"/>
    </source>
</evidence>
<dbReference type="EMBL" id="SZVP01000001">
    <property type="protein sequence ID" value="TMM47784.1"/>
    <property type="molecule type" value="Genomic_DNA"/>
</dbReference>
<dbReference type="AlphaFoldDB" id="A0A8H2JRE2"/>
<feature type="region of interest" description="Disordered" evidence="1">
    <location>
        <begin position="221"/>
        <end position="247"/>
    </location>
</feature>
<dbReference type="RefSeq" id="WP_138620315.1">
    <property type="nucleotide sequence ID" value="NZ_SZVP01000001.1"/>
</dbReference>
<dbReference type="InterPro" id="IPR020945">
    <property type="entry name" value="DMSO/NO3_reduct_chaperone"/>
</dbReference>
<dbReference type="SUPFAM" id="SSF89155">
    <property type="entry name" value="TorD-like"/>
    <property type="match status" value="1"/>
</dbReference>
<dbReference type="Pfam" id="PF02613">
    <property type="entry name" value="Nitrate_red_del"/>
    <property type="match status" value="1"/>
</dbReference>
<gene>
    <name evidence="2" type="ORF">FCS21_02115</name>
</gene>
<organism evidence="2 3">
    <name type="scientific">Colwellia ponticola</name>
    <dbReference type="NCBI Taxonomy" id="2304625"/>
    <lineage>
        <taxon>Bacteria</taxon>
        <taxon>Pseudomonadati</taxon>
        <taxon>Pseudomonadota</taxon>
        <taxon>Gammaproteobacteria</taxon>
        <taxon>Alteromonadales</taxon>
        <taxon>Colwelliaceae</taxon>
        <taxon>Colwellia</taxon>
    </lineage>
</organism>
<reference evidence="2 3" key="1">
    <citation type="submission" date="2019-05" db="EMBL/GenBank/DDBJ databases">
        <title>Colwellia ponticola sp. nov., isolated from seawater.</title>
        <authorList>
            <person name="Yoon J.-H."/>
        </authorList>
    </citation>
    <scope>NUCLEOTIDE SEQUENCE [LARGE SCALE GENOMIC DNA]</scope>
    <source>
        <strain evidence="2 3">OISW-25</strain>
    </source>
</reference>
<feature type="compositionally biased region" description="Polar residues" evidence="1">
    <location>
        <begin position="226"/>
        <end position="247"/>
    </location>
</feature>
<sequence>MIDIISPLTRQREAQVTEPRETIYHLSAVTFAYPLKETQQALEEGRLQGSFSHAWVASGEQPWPELNASKDLHSLEVGYMATFIHGHRGKPRVPLVASAYPQLIAGQTPGAFMLNVQAFYSHFGLKAAVDDEGIKDEPDHVVTMLEFCALLCHLELKALVGGRDTSTFRRAQRDFLARYLIPMLRILRGTYAKESHYELDATLAYLITVLPDWASAQHRALEDQVGPSSKSTTENTSVASANQSMWT</sequence>
<dbReference type="InterPro" id="IPR036411">
    <property type="entry name" value="TorD-like_sf"/>
</dbReference>
<protein>
    <submittedName>
        <fullName evidence="2">Protein DdhD</fullName>
    </submittedName>
</protein>
<dbReference type="Proteomes" id="UP000307702">
    <property type="component" value="Unassembled WGS sequence"/>
</dbReference>
<evidence type="ECO:0000313" key="3">
    <source>
        <dbReference type="Proteomes" id="UP000307702"/>
    </source>
</evidence>
<evidence type="ECO:0000256" key="1">
    <source>
        <dbReference type="SAM" id="MobiDB-lite"/>
    </source>
</evidence>
<accession>A0A8H2JRE2</accession>
<dbReference type="OrthoDB" id="6358994at2"/>
<comment type="caution">
    <text evidence="2">The sequence shown here is derived from an EMBL/GenBank/DDBJ whole genome shotgun (WGS) entry which is preliminary data.</text>
</comment>
<proteinExistence type="predicted"/>
<dbReference type="Gene3D" id="1.10.3480.10">
    <property type="entry name" value="TorD-like"/>
    <property type="match status" value="1"/>
</dbReference>